<keyword evidence="9 12" id="KW-1133">Transmembrane helix</keyword>
<dbReference type="EMBL" id="MDDR01000018">
    <property type="protein sequence ID" value="OIN53381.1"/>
    <property type="molecule type" value="Genomic_DNA"/>
</dbReference>
<evidence type="ECO:0000256" key="6">
    <source>
        <dbReference type="ARBA" id="ARBA00022679"/>
    </source>
</evidence>
<evidence type="ECO:0000256" key="11">
    <source>
        <dbReference type="ARBA" id="ARBA00048134"/>
    </source>
</evidence>
<keyword evidence="6" id="KW-0808">Transferase</keyword>
<evidence type="ECO:0000256" key="3">
    <source>
        <dbReference type="ARBA" id="ARBA00010631"/>
    </source>
</evidence>
<dbReference type="InterPro" id="IPR033580">
    <property type="entry name" value="Nurim-like"/>
</dbReference>
<reference evidence="14 16" key="2">
    <citation type="submission" date="2016-10" db="EMBL/GenBank/DDBJ databases">
        <authorList>
            <person name="Varghese N."/>
            <person name="Submissions S."/>
        </authorList>
    </citation>
    <scope>NUCLEOTIDE SEQUENCE [LARGE SCALE GENOMIC DNA]</scope>
    <source>
        <strain evidence="14 16">BS2773</strain>
    </source>
</reference>
<organism evidence="13 15">
    <name type="scientific">Pseudomonas costantinii</name>
    <dbReference type="NCBI Taxonomy" id="168469"/>
    <lineage>
        <taxon>Bacteria</taxon>
        <taxon>Pseudomonadati</taxon>
        <taxon>Pseudomonadota</taxon>
        <taxon>Gammaproteobacteria</taxon>
        <taxon>Pseudomonadales</taxon>
        <taxon>Pseudomonadaceae</taxon>
        <taxon>Pseudomonas</taxon>
    </lineage>
</organism>
<dbReference type="AlphaFoldDB" id="A0A1S2V3Q4"/>
<comment type="subcellular location">
    <subcellularLocation>
        <location evidence="2">Membrane</location>
        <topology evidence="2">Multi-pass membrane protein</topology>
    </subcellularLocation>
</comment>
<dbReference type="PANTHER" id="PTHR31040:SF1">
    <property type="entry name" value="NURIM"/>
    <property type="match status" value="1"/>
</dbReference>
<keyword evidence="16" id="KW-1185">Reference proteome</keyword>
<comment type="catalytic activity">
    <reaction evidence="11">
        <text>methanethiol + S-adenosyl-L-methionine = dimethyl sulfide + S-adenosyl-L-homocysteine + H(+)</text>
        <dbReference type="Rhea" id="RHEA:50428"/>
        <dbReference type="ChEBI" id="CHEBI:15378"/>
        <dbReference type="ChEBI" id="CHEBI:16007"/>
        <dbReference type="ChEBI" id="CHEBI:17437"/>
        <dbReference type="ChEBI" id="CHEBI:57856"/>
        <dbReference type="ChEBI" id="CHEBI:59789"/>
        <dbReference type="EC" id="2.1.1.334"/>
    </reaction>
</comment>
<keyword evidence="10 12" id="KW-0472">Membrane</keyword>
<dbReference type="GO" id="GO:0032259">
    <property type="term" value="P:methylation"/>
    <property type="evidence" value="ECO:0007669"/>
    <property type="project" value="UniProtKB-KW"/>
</dbReference>
<accession>A0A1S2V3Q4</accession>
<dbReference type="EC" id="2.1.1.334" evidence="4"/>
<feature type="transmembrane region" description="Helical" evidence="12">
    <location>
        <begin position="12"/>
        <end position="33"/>
    </location>
</feature>
<name>A0A1S2V3Q4_9PSED</name>
<evidence type="ECO:0000313" key="15">
    <source>
        <dbReference type="Proteomes" id="UP000181661"/>
    </source>
</evidence>
<evidence type="ECO:0000256" key="2">
    <source>
        <dbReference type="ARBA" id="ARBA00004141"/>
    </source>
</evidence>
<evidence type="ECO:0000313" key="16">
    <source>
        <dbReference type="Proteomes" id="UP000182179"/>
    </source>
</evidence>
<evidence type="ECO:0000256" key="9">
    <source>
        <dbReference type="ARBA" id="ARBA00022989"/>
    </source>
</evidence>
<evidence type="ECO:0000256" key="8">
    <source>
        <dbReference type="ARBA" id="ARBA00022692"/>
    </source>
</evidence>
<dbReference type="Gene3D" id="1.20.120.1630">
    <property type="match status" value="1"/>
</dbReference>
<keyword evidence="7" id="KW-0949">S-adenosyl-L-methionine</keyword>
<feature type="transmembrane region" description="Helical" evidence="12">
    <location>
        <begin position="53"/>
        <end position="75"/>
    </location>
</feature>
<feature type="transmembrane region" description="Helical" evidence="12">
    <location>
        <begin position="96"/>
        <end position="114"/>
    </location>
</feature>
<evidence type="ECO:0000256" key="1">
    <source>
        <dbReference type="ARBA" id="ARBA00002096"/>
    </source>
</evidence>
<dbReference type="OrthoDB" id="9789029at2"/>
<protein>
    <recommendedName>
        <fullName evidence="4">methanethiol S-methyltransferase</fullName>
        <ecNumber evidence="4">2.1.1.334</ecNumber>
    </recommendedName>
</protein>
<proteinExistence type="inferred from homology"/>
<dbReference type="InterPro" id="IPR054700">
    <property type="entry name" value="MddA"/>
</dbReference>
<dbReference type="PANTHER" id="PTHR31040">
    <property type="entry name" value="NURIM"/>
    <property type="match status" value="1"/>
</dbReference>
<comment type="function">
    <text evidence="1">Catalyzes the methylation of methanethiol (MeSH) to yield dimethylsulphide (DMS).</text>
</comment>
<dbReference type="GO" id="GO:0008168">
    <property type="term" value="F:methyltransferase activity"/>
    <property type="evidence" value="ECO:0007669"/>
    <property type="project" value="UniProtKB-KW"/>
</dbReference>
<evidence type="ECO:0000256" key="12">
    <source>
        <dbReference type="SAM" id="Phobius"/>
    </source>
</evidence>
<reference evidence="13 15" key="1">
    <citation type="submission" date="2016-08" db="EMBL/GenBank/DDBJ databases">
        <title>Draft genome sequence of Pseudomonas costantinii LMG 22119, type strain isolated from cultivated mushroom (Agaricus bisporus) sporophores.</title>
        <authorList>
            <person name="Tambong J.T."/>
        </authorList>
    </citation>
    <scope>NUCLEOTIDE SEQUENCE [LARGE SCALE GENOMIC DNA]</scope>
    <source>
        <strain evidence="13 15">LMG 22119</strain>
    </source>
</reference>
<dbReference type="Proteomes" id="UP000182179">
    <property type="component" value="Unassembled WGS sequence"/>
</dbReference>
<dbReference type="RefSeq" id="WP_071483795.1">
    <property type="nucleotide sequence ID" value="NZ_FNTS01000002.1"/>
</dbReference>
<evidence type="ECO:0000256" key="4">
    <source>
        <dbReference type="ARBA" id="ARBA00012149"/>
    </source>
</evidence>
<feature type="transmembrane region" description="Helical" evidence="12">
    <location>
        <begin position="134"/>
        <end position="158"/>
    </location>
</feature>
<evidence type="ECO:0000256" key="7">
    <source>
        <dbReference type="ARBA" id="ARBA00022691"/>
    </source>
</evidence>
<comment type="similarity">
    <text evidence="3">Belongs to the nurim family.</text>
</comment>
<sequence length="262" mass="30043">MPLEENTNSLATRLAGLVYSSSCYLFFLLVFLYLMGFLGRVGVPKHIDDGPLIAWPIALLINCSLLLVFSIQHSGMARKRFKTWMTRFIPAPVERSTYVLLSSLVFTLMFWLWQPITFTVWNVDAGWARAALTGLFWLGWGITLLATVLISHFELFGLKQAIDRWRNTAQSAPVFRTPLLYKNVRHPLYLGFLIAFWATPHMTAGHLLFAVWMSLYIFIGAYLEEQDLVVLFGDRYRRYQAEVGMILPWPKARSAPQGETLD</sequence>
<comment type="caution">
    <text evidence="13">The sequence shown here is derived from an EMBL/GenBank/DDBJ whole genome shotgun (WGS) entry which is preliminary data.</text>
</comment>
<evidence type="ECO:0000256" key="5">
    <source>
        <dbReference type="ARBA" id="ARBA00022603"/>
    </source>
</evidence>
<dbReference type="NCBIfam" id="NF045656">
    <property type="entry name" value="MeththiolMtaseMddA"/>
    <property type="match status" value="1"/>
</dbReference>
<dbReference type="EMBL" id="FNTS01000002">
    <property type="protein sequence ID" value="SED33977.1"/>
    <property type="molecule type" value="Genomic_DNA"/>
</dbReference>
<evidence type="ECO:0000313" key="13">
    <source>
        <dbReference type="EMBL" id="OIN53381.1"/>
    </source>
</evidence>
<keyword evidence="8 12" id="KW-0812">Transmembrane</keyword>
<evidence type="ECO:0000256" key="10">
    <source>
        <dbReference type="ARBA" id="ARBA00023136"/>
    </source>
</evidence>
<gene>
    <name evidence="13" type="ORF">BFL40_09850</name>
    <name evidence="14" type="ORF">SAMN04515675_0769</name>
</gene>
<dbReference type="Proteomes" id="UP000181661">
    <property type="component" value="Unassembled WGS sequence"/>
</dbReference>
<dbReference type="GO" id="GO:0016020">
    <property type="term" value="C:membrane"/>
    <property type="evidence" value="ECO:0007669"/>
    <property type="project" value="UniProtKB-SubCell"/>
</dbReference>
<evidence type="ECO:0000313" key="14">
    <source>
        <dbReference type="EMBL" id="SED33977.1"/>
    </source>
</evidence>
<keyword evidence="5" id="KW-0489">Methyltransferase</keyword>